<reference evidence="8" key="1">
    <citation type="journal article" date="2019" name="Int. J. Syst. Evol. Microbiol.">
        <title>The Global Catalogue of Microorganisms (GCM) 10K type strain sequencing project: providing services to taxonomists for standard genome sequencing and annotation.</title>
        <authorList>
            <consortium name="The Broad Institute Genomics Platform"/>
            <consortium name="The Broad Institute Genome Sequencing Center for Infectious Disease"/>
            <person name="Wu L."/>
            <person name="Ma J."/>
        </authorList>
    </citation>
    <scope>NUCLEOTIDE SEQUENCE [LARGE SCALE GENOMIC DNA]</scope>
    <source>
        <strain evidence="8">CGMCC 4.7152</strain>
    </source>
</reference>
<dbReference type="InterPro" id="IPR009057">
    <property type="entry name" value="Homeodomain-like_sf"/>
</dbReference>
<dbReference type="Gene3D" id="1.10.357.10">
    <property type="entry name" value="Tetracycline Repressor, domain 2"/>
    <property type="match status" value="1"/>
</dbReference>
<dbReference type="Pfam" id="PF16859">
    <property type="entry name" value="TetR_C_11"/>
    <property type="match status" value="1"/>
</dbReference>
<keyword evidence="1" id="KW-0805">Transcription regulation</keyword>
<dbReference type="Proteomes" id="UP001595912">
    <property type="component" value="Unassembled WGS sequence"/>
</dbReference>
<evidence type="ECO:0000313" key="7">
    <source>
        <dbReference type="EMBL" id="MFC5002481.1"/>
    </source>
</evidence>
<dbReference type="PANTHER" id="PTHR30055">
    <property type="entry name" value="HTH-TYPE TRANSCRIPTIONAL REGULATOR RUTR"/>
    <property type="match status" value="1"/>
</dbReference>
<evidence type="ECO:0000313" key="8">
    <source>
        <dbReference type="Proteomes" id="UP001595912"/>
    </source>
</evidence>
<evidence type="ECO:0000256" key="4">
    <source>
        <dbReference type="PROSITE-ProRule" id="PRU00335"/>
    </source>
</evidence>
<sequence>MPNHEARTRTSGRRRSEDAHQEVLQGVLEMLEEQGYGAITIEGVAARTGVAKSTIYRWWSSKGDLVMEAYGRAIRQRMPVPDRGSVEADLTAFVADLYRIARHPARMSALRGLMAEAQVDATFAESFRAWVGERQQVVTDLLQRGVDRGELPTDADLRHAVDLVFGPFWYRLLVGHAPLRAADAPGHVRTVLAGLRQRPPGPAPATVRGGAAR</sequence>
<keyword evidence="2 4" id="KW-0238">DNA-binding</keyword>
<comment type="caution">
    <text evidence="7">The sequence shown here is derived from an EMBL/GenBank/DDBJ whole genome shotgun (WGS) entry which is preliminary data.</text>
</comment>
<dbReference type="RefSeq" id="WP_380120558.1">
    <property type="nucleotide sequence ID" value="NZ_JBHSIU010000041.1"/>
</dbReference>
<feature type="DNA-binding region" description="H-T-H motif" evidence="4">
    <location>
        <begin position="40"/>
        <end position="59"/>
    </location>
</feature>
<dbReference type="Pfam" id="PF00440">
    <property type="entry name" value="TetR_N"/>
    <property type="match status" value="1"/>
</dbReference>
<protein>
    <submittedName>
        <fullName evidence="7">TetR/AcrR family transcriptional regulator</fullName>
    </submittedName>
</protein>
<dbReference type="EMBL" id="JBHSIU010000041">
    <property type="protein sequence ID" value="MFC5002481.1"/>
    <property type="molecule type" value="Genomic_DNA"/>
</dbReference>
<feature type="region of interest" description="Disordered" evidence="5">
    <location>
        <begin position="194"/>
        <end position="213"/>
    </location>
</feature>
<evidence type="ECO:0000259" key="6">
    <source>
        <dbReference type="PROSITE" id="PS50977"/>
    </source>
</evidence>
<evidence type="ECO:0000256" key="3">
    <source>
        <dbReference type="ARBA" id="ARBA00023163"/>
    </source>
</evidence>
<dbReference type="InterPro" id="IPR001647">
    <property type="entry name" value="HTH_TetR"/>
</dbReference>
<dbReference type="PROSITE" id="PS50977">
    <property type="entry name" value="HTH_TETR_2"/>
    <property type="match status" value="1"/>
</dbReference>
<dbReference type="InterPro" id="IPR011075">
    <property type="entry name" value="TetR_C"/>
</dbReference>
<evidence type="ECO:0000256" key="5">
    <source>
        <dbReference type="SAM" id="MobiDB-lite"/>
    </source>
</evidence>
<dbReference type="Gene3D" id="1.10.10.60">
    <property type="entry name" value="Homeodomain-like"/>
    <property type="match status" value="1"/>
</dbReference>
<evidence type="ECO:0000256" key="2">
    <source>
        <dbReference type="ARBA" id="ARBA00023125"/>
    </source>
</evidence>
<dbReference type="PANTHER" id="PTHR30055:SF148">
    <property type="entry name" value="TETR-FAMILY TRANSCRIPTIONAL REGULATOR"/>
    <property type="match status" value="1"/>
</dbReference>
<accession>A0ABV9W456</accession>
<dbReference type="SUPFAM" id="SSF48498">
    <property type="entry name" value="Tetracyclin repressor-like, C-terminal domain"/>
    <property type="match status" value="1"/>
</dbReference>
<dbReference type="SUPFAM" id="SSF46689">
    <property type="entry name" value="Homeodomain-like"/>
    <property type="match status" value="1"/>
</dbReference>
<dbReference type="InterPro" id="IPR050109">
    <property type="entry name" value="HTH-type_TetR-like_transc_reg"/>
</dbReference>
<keyword evidence="3" id="KW-0804">Transcription</keyword>
<dbReference type="InterPro" id="IPR036271">
    <property type="entry name" value="Tet_transcr_reg_TetR-rel_C_sf"/>
</dbReference>
<dbReference type="PRINTS" id="PR00455">
    <property type="entry name" value="HTHTETR"/>
</dbReference>
<evidence type="ECO:0000256" key="1">
    <source>
        <dbReference type="ARBA" id="ARBA00023015"/>
    </source>
</evidence>
<feature type="domain" description="HTH tetR-type" evidence="6">
    <location>
        <begin position="17"/>
        <end position="77"/>
    </location>
</feature>
<proteinExistence type="predicted"/>
<gene>
    <name evidence="7" type="ORF">ACFPIJ_32180</name>
</gene>
<name>A0ABV9W456_9ACTN</name>
<keyword evidence="8" id="KW-1185">Reference proteome</keyword>
<organism evidence="7 8">
    <name type="scientific">Dactylosporangium cerinum</name>
    <dbReference type="NCBI Taxonomy" id="1434730"/>
    <lineage>
        <taxon>Bacteria</taxon>
        <taxon>Bacillati</taxon>
        <taxon>Actinomycetota</taxon>
        <taxon>Actinomycetes</taxon>
        <taxon>Micromonosporales</taxon>
        <taxon>Micromonosporaceae</taxon>
        <taxon>Dactylosporangium</taxon>
    </lineage>
</organism>